<keyword evidence="3" id="KW-1185">Reference proteome</keyword>
<sequence>MQQTYDDLPTIAGELKRSAIDAYMAEQHFGVWVVNDGWYAVWGWAPGMIVKRPDADGSGGGEYTALTPDYKAMLAITGPITMAPRYDALRARVDRIVSPWFDLPDGAQCADPQSRTQTVAGTFGRSGSDQSVSNSGELGTANQDIATSLTEIRGSFKAPFADKYKSQLGVVMAGIGTSSAIIEKYYEEEAAIWPAARSDVTSLCVKTKEALDTAAQSKIAAEQKFVLTCIGAVIAIGATALSGGAAAIPLAAIAGGISVAIGALDADAVIKGDGYDAILTSLEDALDNLNAGIAAGENGLHITATDTARAIMDDLKDFNLAAFPLGDYPDSSDVMQMDRGTTNTIDNNMRRILEGLEGAVAKLSTPPSTSPVRRQSGIGFDADGGHRAITALWDLTFTCLRLTAAEYEHGRALFNASVEDYFHTDGSARDALRALVGELV</sequence>
<evidence type="ECO:0000256" key="1">
    <source>
        <dbReference type="SAM" id="MobiDB-lite"/>
    </source>
</evidence>
<dbReference type="RefSeq" id="WP_141162171.1">
    <property type="nucleotide sequence ID" value="NZ_VHQG01000001.1"/>
</dbReference>
<dbReference type="AlphaFoldDB" id="A0A506Y707"/>
<dbReference type="EMBL" id="VHQG01000001">
    <property type="protein sequence ID" value="TPW77643.1"/>
    <property type="molecule type" value="Genomic_DNA"/>
</dbReference>
<gene>
    <name evidence="2" type="ORF">FJ657_02995</name>
</gene>
<protein>
    <submittedName>
        <fullName evidence="2">Uncharacterized protein</fullName>
    </submittedName>
</protein>
<dbReference type="Proteomes" id="UP000316252">
    <property type="component" value="Unassembled WGS sequence"/>
</dbReference>
<proteinExistence type="predicted"/>
<comment type="caution">
    <text evidence="2">The sequence shown here is derived from an EMBL/GenBank/DDBJ whole genome shotgun (WGS) entry which is preliminary data.</text>
</comment>
<accession>A0A506Y707</accession>
<evidence type="ECO:0000313" key="2">
    <source>
        <dbReference type="EMBL" id="TPW77643.1"/>
    </source>
</evidence>
<evidence type="ECO:0000313" key="3">
    <source>
        <dbReference type="Proteomes" id="UP000316252"/>
    </source>
</evidence>
<name>A0A506Y707_9MICO</name>
<reference evidence="2 3" key="1">
    <citation type="submission" date="2019-06" db="EMBL/GenBank/DDBJ databases">
        <authorList>
            <person name="Li F."/>
        </authorList>
    </citation>
    <scope>NUCLEOTIDE SEQUENCE [LARGE SCALE GENOMIC DNA]</scope>
    <source>
        <strain evidence="2 3">10F1D-1</strain>
    </source>
</reference>
<organism evidence="2 3">
    <name type="scientific">Schumannella soli</name>
    <dbReference type="NCBI Taxonomy" id="2590779"/>
    <lineage>
        <taxon>Bacteria</taxon>
        <taxon>Bacillati</taxon>
        <taxon>Actinomycetota</taxon>
        <taxon>Actinomycetes</taxon>
        <taxon>Micrococcales</taxon>
        <taxon>Microbacteriaceae</taxon>
        <taxon>Schumannella</taxon>
    </lineage>
</organism>
<feature type="region of interest" description="Disordered" evidence="1">
    <location>
        <begin position="118"/>
        <end position="139"/>
    </location>
</feature>
<dbReference type="OrthoDB" id="5061044at2"/>